<gene>
    <name evidence="5" type="primary">LOC103055196</name>
</gene>
<feature type="domain" description="Peptidase S1" evidence="3">
    <location>
        <begin position="10"/>
        <end position="254"/>
    </location>
</feature>
<dbReference type="Pfam" id="PF00089">
    <property type="entry name" value="Trypsin"/>
    <property type="match status" value="1"/>
</dbReference>
<dbReference type="GO" id="GO:0004252">
    <property type="term" value="F:serine-type endopeptidase activity"/>
    <property type="evidence" value="ECO:0007669"/>
    <property type="project" value="InterPro"/>
</dbReference>
<dbReference type="SMART" id="SM00020">
    <property type="entry name" value="Tryp_SPc"/>
    <property type="match status" value="1"/>
</dbReference>
<dbReference type="InterPro" id="IPR009003">
    <property type="entry name" value="Peptidase_S1_PA"/>
</dbReference>
<keyword evidence="2" id="KW-1015">Disulfide bond</keyword>
<evidence type="ECO:0000313" key="4">
    <source>
        <dbReference type="Proteomes" id="UP000695026"/>
    </source>
</evidence>
<evidence type="ECO:0000259" key="3">
    <source>
        <dbReference type="PROSITE" id="PS50240"/>
    </source>
</evidence>
<dbReference type="GO" id="GO:0005576">
    <property type="term" value="C:extracellular region"/>
    <property type="evidence" value="ECO:0007669"/>
    <property type="project" value="UniProtKB-ARBA"/>
</dbReference>
<dbReference type="PROSITE" id="PS50240">
    <property type="entry name" value="TRYPSIN_DOM"/>
    <property type="match status" value="1"/>
</dbReference>
<dbReference type="InterPro" id="IPR001314">
    <property type="entry name" value="Peptidase_S1A"/>
</dbReference>
<dbReference type="PANTHER" id="PTHR24253:SF176">
    <property type="entry name" value="CORIN, ISOFORM B"/>
    <property type="match status" value="1"/>
</dbReference>
<dbReference type="GeneID" id="103055196"/>
<dbReference type="SUPFAM" id="SSF50494">
    <property type="entry name" value="Trypsin-like serine proteases"/>
    <property type="match status" value="1"/>
</dbReference>
<dbReference type="PANTHER" id="PTHR24253">
    <property type="entry name" value="TRANSMEMBRANE PROTEASE SERINE"/>
    <property type="match status" value="1"/>
</dbReference>
<keyword evidence="4" id="KW-1185">Reference proteome</keyword>
<name>A0A9F2QU51_PYTBI</name>
<dbReference type="OMA" id="ETAGCNT"/>
<dbReference type="Proteomes" id="UP000695026">
    <property type="component" value="Unplaced"/>
</dbReference>
<sequence length="256" mass="28333">CGQPRISSRIVGGQDAPEGGWPWHVSILHDFRPICGGALINEQWILTAASCVYGFDSIEKYTVLLGARQLLNLSRNVQLYPLQKILIHPNYQGEAGSVGDIALLKLASPIRFTSLILPVCLPHSYDEFSNNPNCWIVGWGDTGNNEPLSYPLTLQEAKVPIISRRNCNNFYNAVPFLDMEENDPVKPDMICTGYTQGSKAFCKGDGGGPLVCKVGRRWIQAGIVSWGVACGKYFHPGVCTSVPFYSRWINDKIRTQ</sequence>
<evidence type="ECO:0000256" key="1">
    <source>
        <dbReference type="ARBA" id="ARBA00009228"/>
    </source>
</evidence>
<feature type="non-terminal residue" evidence="5">
    <location>
        <position position="1"/>
    </location>
</feature>
<dbReference type="InterPro" id="IPR043504">
    <property type="entry name" value="Peptidase_S1_PA_chymotrypsin"/>
</dbReference>
<dbReference type="AlphaFoldDB" id="A0A9F2QU51"/>
<dbReference type="OrthoDB" id="93664at2759"/>
<dbReference type="InterPro" id="IPR001254">
    <property type="entry name" value="Trypsin_dom"/>
</dbReference>
<dbReference type="CDD" id="cd00190">
    <property type="entry name" value="Tryp_SPc"/>
    <property type="match status" value="1"/>
</dbReference>
<accession>A0A9F2QU51</accession>
<evidence type="ECO:0000256" key="2">
    <source>
        <dbReference type="ARBA" id="ARBA00023157"/>
    </source>
</evidence>
<organism evidence="4 5">
    <name type="scientific">Python bivittatus</name>
    <name type="common">Burmese python</name>
    <name type="synonym">Python molurus bivittatus</name>
    <dbReference type="NCBI Taxonomy" id="176946"/>
    <lineage>
        <taxon>Eukaryota</taxon>
        <taxon>Metazoa</taxon>
        <taxon>Chordata</taxon>
        <taxon>Craniata</taxon>
        <taxon>Vertebrata</taxon>
        <taxon>Euteleostomi</taxon>
        <taxon>Lepidosauria</taxon>
        <taxon>Squamata</taxon>
        <taxon>Bifurcata</taxon>
        <taxon>Unidentata</taxon>
        <taxon>Episquamata</taxon>
        <taxon>Toxicofera</taxon>
        <taxon>Serpentes</taxon>
        <taxon>Henophidia</taxon>
        <taxon>Pythonidae</taxon>
        <taxon>Python</taxon>
    </lineage>
</organism>
<protein>
    <submittedName>
        <fullName evidence="5">Serine protease 48-like</fullName>
    </submittedName>
</protein>
<dbReference type="GO" id="GO:0006508">
    <property type="term" value="P:proteolysis"/>
    <property type="evidence" value="ECO:0007669"/>
    <property type="project" value="InterPro"/>
</dbReference>
<dbReference type="KEGG" id="pbi:103055196"/>
<dbReference type="Gene3D" id="2.40.10.10">
    <property type="entry name" value="Trypsin-like serine proteases"/>
    <property type="match status" value="1"/>
</dbReference>
<proteinExistence type="inferred from homology"/>
<comment type="similarity">
    <text evidence="1">Belongs to the peptidase S1 family. Snake venom subfamily.</text>
</comment>
<evidence type="ECO:0000313" key="5">
    <source>
        <dbReference type="RefSeq" id="XP_007424078.2"/>
    </source>
</evidence>
<dbReference type="RefSeq" id="XP_007424078.2">
    <property type="nucleotide sequence ID" value="XM_007424016.3"/>
</dbReference>
<dbReference type="PRINTS" id="PR00722">
    <property type="entry name" value="CHYMOTRYPSIN"/>
</dbReference>
<dbReference type="FunFam" id="2.40.10.10:FF:000039">
    <property type="entry name" value="Brain-specific serine protease 4"/>
    <property type="match status" value="1"/>
</dbReference>
<reference evidence="5" key="1">
    <citation type="submission" date="2025-08" db="UniProtKB">
        <authorList>
            <consortium name="RefSeq"/>
        </authorList>
    </citation>
    <scope>IDENTIFICATION</scope>
    <source>
        <tissue evidence="5">Liver</tissue>
    </source>
</reference>